<dbReference type="CDD" id="cd06676">
    <property type="entry name" value="PDZ13_MUPP1-like"/>
    <property type="match status" value="1"/>
</dbReference>
<dbReference type="CDD" id="cd00136">
    <property type="entry name" value="PDZ_canonical"/>
    <property type="match status" value="1"/>
</dbReference>
<dbReference type="PANTHER" id="PTHR19964">
    <property type="entry name" value="MULTIPLE PDZ DOMAIN PROTEIN"/>
    <property type="match status" value="1"/>
</dbReference>
<dbReference type="SUPFAM" id="SSF50156">
    <property type="entry name" value="PDZ domain-like"/>
    <property type="match status" value="2"/>
</dbReference>
<keyword evidence="3" id="KW-1185">Reference proteome</keyword>
<dbReference type="Ensembl" id="ENSSGRT00000056722.1">
    <property type="protein sequence ID" value="ENSSGRP00000053085.1"/>
    <property type="gene ID" value="ENSSGRG00000028036.1"/>
</dbReference>
<organism evidence="2 3">
    <name type="scientific">Sinocyclocheilus grahami</name>
    <name type="common">Dianchi golden-line fish</name>
    <name type="synonym">Barbus grahami</name>
    <dbReference type="NCBI Taxonomy" id="75366"/>
    <lineage>
        <taxon>Eukaryota</taxon>
        <taxon>Metazoa</taxon>
        <taxon>Chordata</taxon>
        <taxon>Craniata</taxon>
        <taxon>Vertebrata</taxon>
        <taxon>Euteleostomi</taxon>
        <taxon>Actinopterygii</taxon>
        <taxon>Neopterygii</taxon>
        <taxon>Teleostei</taxon>
        <taxon>Ostariophysi</taxon>
        <taxon>Cypriniformes</taxon>
        <taxon>Cyprinidae</taxon>
        <taxon>Cyprininae</taxon>
        <taxon>Sinocyclocheilus</taxon>
    </lineage>
</organism>
<proteinExistence type="predicted"/>
<dbReference type="AlphaFoldDB" id="A0A672NX85"/>
<name>A0A672NX85_SINGR</name>
<reference evidence="2" key="1">
    <citation type="submission" date="2025-08" db="UniProtKB">
        <authorList>
            <consortium name="Ensembl"/>
        </authorList>
    </citation>
    <scope>IDENTIFICATION</scope>
</reference>
<feature type="domain" description="PDZ" evidence="1">
    <location>
        <begin position="131"/>
        <end position="216"/>
    </location>
</feature>
<dbReference type="Proteomes" id="UP000472262">
    <property type="component" value="Unassembled WGS sequence"/>
</dbReference>
<reference evidence="2" key="2">
    <citation type="submission" date="2025-09" db="UniProtKB">
        <authorList>
            <consortium name="Ensembl"/>
        </authorList>
    </citation>
    <scope>IDENTIFICATION</scope>
</reference>
<dbReference type="InterPro" id="IPR036034">
    <property type="entry name" value="PDZ_sf"/>
</dbReference>
<dbReference type="Gene3D" id="2.30.42.10">
    <property type="match status" value="2"/>
</dbReference>
<dbReference type="Pfam" id="PF00595">
    <property type="entry name" value="PDZ"/>
    <property type="match status" value="2"/>
</dbReference>
<sequence length="220" mass="22987">MFSSFCAAVDGNVDIRTVSVQKHECESVELRLRGTQGDGMIYISNLDPTTSAARAGLLQLGASVISINGTSTERLSVTEASAVLRNSSGAVTLQVMPSGCADGASKDQASLIHSSPGGHTTHNHQSSQFQTITLERGAAGLGFSIIGGFGSSHGDLPIYVKSIFPKGAAVEDRRLRHGDQLLKVNGQSLQGVTHSEAVQLLRQTSGTVTLQVLSKTPPTC</sequence>
<dbReference type="InterPro" id="IPR051342">
    <property type="entry name" value="PDZ_scaffold"/>
</dbReference>
<evidence type="ECO:0000313" key="3">
    <source>
        <dbReference type="Proteomes" id="UP000472262"/>
    </source>
</evidence>
<protein>
    <recommendedName>
        <fullName evidence="1">PDZ domain-containing protein</fullName>
    </recommendedName>
</protein>
<evidence type="ECO:0000313" key="2">
    <source>
        <dbReference type="Ensembl" id="ENSSGRP00000053085.1"/>
    </source>
</evidence>
<feature type="domain" description="PDZ" evidence="1">
    <location>
        <begin position="17"/>
        <end position="99"/>
    </location>
</feature>
<dbReference type="PROSITE" id="PS50106">
    <property type="entry name" value="PDZ"/>
    <property type="match status" value="2"/>
</dbReference>
<evidence type="ECO:0000259" key="1">
    <source>
        <dbReference type="PROSITE" id="PS50106"/>
    </source>
</evidence>
<dbReference type="PANTHER" id="PTHR19964:SF97">
    <property type="entry name" value="PDZ DOMAIN-CONTAINING PROTEIN"/>
    <property type="match status" value="1"/>
</dbReference>
<dbReference type="SMART" id="SM00228">
    <property type="entry name" value="PDZ"/>
    <property type="match status" value="2"/>
</dbReference>
<dbReference type="InterPro" id="IPR001478">
    <property type="entry name" value="PDZ"/>
</dbReference>
<accession>A0A672NX85</accession>